<name>A0A8X6KEI2_9ARAC</name>
<feature type="region of interest" description="Disordered" evidence="8">
    <location>
        <begin position="618"/>
        <end position="664"/>
    </location>
</feature>
<evidence type="ECO:0000256" key="5">
    <source>
        <dbReference type="ARBA" id="ARBA00022833"/>
    </source>
</evidence>
<dbReference type="InterPro" id="IPR053003">
    <property type="entry name" value="TRIM_RBCC_E3_ubiq-ligases"/>
</dbReference>
<proteinExistence type="predicted"/>
<organism evidence="12 13">
    <name type="scientific">Trichonephila inaurata madagascariensis</name>
    <dbReference type="NCBI Taxonomy" id="2747483"/>
    <lineage>
        <taxon>Eukaryota</taxon>
        <taxon>Metazoa</taxon>
        <taxon>Ecdysozoa</taxon>
        <taxon>Arthropoda</taxon>
        <taxon>Chelicerata</taxon>
        <taxon>Arachnida</taxon>
        <taxon>Araneae</taxon>
        <taxon>Araneomorphae</taxon>
        <taxon>Entelegynae</taxon>
        <taxon>Araneoidea</taxon>
        <taxon>Nephilidae</taxon>
        <taxon>Trichonephila</taxon>
        <taxon>Trichonephila inaurata</taxon>
    </lineage>
</organism>
<dbReference type="SMART" id="SM00502">
    <property type="entry name" value="BBC"/>
    <property type="match status" value="1"/>
</dbReference>
<feature type="coiled-coil region" evidence="7">
    <location>
        <begin position="208"/>
        <end position="235"/>
    </location>
</feature>
<dbReference type="CDD" id="cd19779">
    <property type="entry name" value="Bbox2_TRIM37_C-VIII"/>
    <property type="match status" value="1"/>
</dbReference>
<dbReference type="InterPro" id="IPR013083">
    <property type="entry name" value="Znf_RING/FYVE/PHD"/>
</dbReference>
<reference evidence="12" key="1">
    <citation type="submission" date="2020-08" db="EMBL/GenBank/DDBJ databases">
        <title>Multicomponent nature underlies the extraordinary mechanical properties of spider dragline silk.</title>
        <authorList>
            <person name="Kono N."/>
            <person name="Nakamura H."/>
            <person name="Mori M."/>
            <person name="Yoshida Y."/>
            <person name="Ohtoshi R."/>
            <person name="Malay A.D."/>
            <person name="Moran D.A.P."/>
            <person name="Tomita M."/>
            <person name="Numata K."/>
            <person name="Arakawa K."/>
        </authorList>
    </citation>
    <scope>NUCLEOTIDE SEQUENCE</scope>
</reference>
<dbReference type="GO" id="GO:0006513">
    <property type="term" value="P:protein monoubiquitination"/>
    <property type="evidence" value="ECO:0007669"/>
    <property type="project" value="TreeGrafter"/>
</dbReference>
<keyword evidence="3" id="KW-0479">Metal-binding</keyword>
<dbReference type="GO" id="GO:0008270">
    <property type="term" value="F:zinc ion binding"/>
    <property type="evidence" value="ECO:0007669"/>
    <property type="project" value="UniProtKB-KW"/>
</dbReference>
<dbReference type="CDD" id="cd16619">
    <property type="entry name" value="mRING-HC-C4C4_TRIM37_C-VIII"/>
    <property type="match status" value="1"/>
</dbReference>
<dbReference type="InterPro" id="IPR008974">
    <property type="entry name" value="TRAF-like"/>
</dbReference>
<keyword evidence="13" id="KW-1185">Reference proteome</keyword>
<protein>
    <submittedName>
        <fullName evidence="12">E3 ubiquitin-protein ligase TRIM37</fullName>
    </submittedName>
</protein>
<dbReference type="Gene3D" id="2.60.210.10">
    <property type="entry name" value="Apoptosis, Tumor Necrosis Factor Receptor Associated Protein 2, Chain A"/>
    <property type="match status" value="1"/>
</dbReference>
<dbReference type="EMBL" id="BMAV01025654">
    <property type="protein sequence ID" value="GFS43406.1"/>
    <property type="molecule type" value="Genomic_DNA"/>
</dbReference>
<dbReference type="InterPro" id="IPR001841">
    <property type="entry name" value="Znf_RING"/>
</dbReference>
<evidence type="ECO:0000256" key="1">
    <source>
        <dbReference type="ARBA" id="ARBA00004496"/>
    </source>
</evidence>
<evidence type="ECO:0000313" key="13">
    <source>
        <dbReference type="Proteomes" id="UP000886998"/>
    </source>
</evidence>
<dbReference type="GO" id="GO:0070842">
    <property type="term" value="P:aggresome assembly"/>
    <property type="evidence" value="ECO:0007669"/>
    <property type="project" value="TreeGrafter"/>
</dbReference>
<feature type="compositionally biased region" description="Polar residues" evidence="8">
    <location>
        <begin position="887"/>
        <end position="906"/>
    </location>
</feature>
<dbReference type="SUPFAM" id="SSF57850">
    <property type="entry name" value="RING/U-box"/>
    <property type="match status" value="1"/>
</dbReference>
<dbReference type="Proteomes" id="UP000886998">
    <property type="component" value="Unassembled WGS sequence"/>
</dbReference>
<dbReference type="GO" id="GO:0061630">
    <property type="term" value="F:ubiquitin protein ligase activity"/>
    <property type="evidence" value="ECO:0007669"/>
    <property type="project" value="TreeGrafter"/>
</dbReference>
<dbReference type="InterPro" id="IPR037299">
    <property type="entry name" value="TRIM37_MATH"/>
</dbReference>
<feature type="compositionally biased region" description="Basic and acidic residues" evidence="8">
    <location>
        <begin position="931"/>
        <end position="942"/>
    </location>
</feature>
<evidence type="ECO:0000256" key="4">
    <source>
        <dbReference type="ARBA" id="ARBA00022771"/>
    </source>
</evidence>
<dbReference type="Gene3D" id="3.30.40.10">
    <property type="entry name" value="Zinc/RING finger domain, C3HC4 (zinc finger)"/>
    <property type="match status" value="1"/>
</dbReference>
<dbReference type="AlphaFoldDB" id="A0A8X6KEI2"/>
<dbReference type="Gene3D" id="3.30.160.60">
    <property type="entry name" value="Classic Zinc Finger"/>
    <property type="match status" value="1"/>
</dbReference>
<keyword evidence="5" id="KW-0862">Zinc</keyword>
<sequence>MDEHSVESLAEVFRCFICMEKLKDAHLCPHCSKLCCYTCIRRWLTEQRSQCPHCRASLHMHELVNCRWVEEVTQQLDTLQLVGAVKGDASEKEVCKTHKEKLSVYCWNCKQCICHQCALWGGTHSEHVFKPLDEIYEQHVTQIKEEFVRLRRRLAELISLVQEVEKSVESVRVAKDERVHEIRHAVEHMISRLDAQLKSKLLTLMAQKNSLSQETEQLETVLKNVEQQLNSSNKSELIVLSNEILQNMAEIQSKPMTSFVTAAVPADFPSEIVPAYDGSTFVMHNFSVLQQRADPVYSPALHVCGLTWRLKVYPDGNGVVRGNYLSVFLELSAGLPETSKYEYRVEMIHQGSRDPSKTVVREFASDFDVGECWGYNRFFRLDLLASEGYLNTERDTLILGFQVRSPTFFQKCRDQMWCINQLQTAQAQYITQINDLKERLAIELSRNQAALAAKADTDLQIPIQEQPTTSNTIAPTSINVCPLMSNVAASPLLSPTFSISSPIQPISTFTSISSNEYLISPIRNTSEIPKNENSIDENINKSLEKSIDSEETVINNDSQASGTRMKVKCPKESNVHEHDCTLIEQAYRRHNRMVCNHTNAHKCRYKDAVLLDSYDASCEADSSSSDNEMVSECNSEEAAMGHSSCNNNASAHVEDNSNDENDLDEETVSDDIEFQFTNKIGPRRQRLHSWNSLSNPNGAQKGLDSSIERNNLFEIPSDDDESVLLRLLELQHQNPYRNWASNSSGDGQKHIEKQKHGHSCRHSLLLSSLLANQCVNGAQLDHQSLSTSASPTAEYPTLSKIMSSRKKWDSGNSNCFRLSEIEKPKNESGCSSNYSDTPTSTYLLDQFSLQPSTSTFTKTFTTAPSTTAEKNEDVASKQHQRLKKSDASASGDCNRSSNANDTSKSCNLWMPQSHKPLPGPKPSWAVLQGAAKREHPVTSAHSEKMSLLIQSNLLHSDCEANDDSSATTSSSSSSNDSVCENIDVTKPSSKKDG</sequence>
<dbReference type="PANTHER" id="PTHR36754:SF2">
    <property type="entry name" value="E3 UBIQUITIN-PROTEIN LIGASE TRIM37"/>
    <property type="match status" value="1"/>
</dbReference>
<comment type="subcellular location">
    <subcellularLocation>
        <location evidence="1">Cytoplasm</location>
    </subcellularLocation>
</comment>
<dbReference type="GO" id="GO:0051865">
    <property type="term" value="P:protein autoubiquitination"/>
    <property type="evidence" value="ECO:0007669"/>
    <property type="project" value="TreeGrafter"/>
</dbReference>
<dbReference type="PANTHER" id="PTHR36754">
    <property type="entry name" value="E3 UBIQUITIN-PROTEIN LIGASE TRIM37"/>
    <property type="match status" value="1"/>
</dbReference>
<dbReference type="CDD" id="cd03773">
    <property type="entry name" value="MATH_TRIM37"/>
    <property type="match status" value="1"/>
</dbReference>
<feature type="region of interest" description="Disordered" evidence="8">
    <location>
        <begin position="861"/>
        <end position="942"/>
    </location>
</feature>
<dbReference type="Pfam" id="PF22486">
    <property type="entry name" value="MATH_2"/>
    <property type="match status" value="1"/>
</dbReference>
<dbReference type="InterPro" id="IPR002083">
    <property type="entry name" value="MATH/TRAF_dom"/>
</dbReference>
<dbReference type="SMART" id="SM00061">
    <property type="entry name" value="MATH"/>
    <property type="match status" value="1"/>
</dbReference>
<feature type="domain" description="RING-type" evidence="9">
    <location>
        <begin position="15"/>
        <end position="55"/>
    </location>
</feature>
<dbReference type="SUPFAM" id="SSF57845">
    <property type="entry name" value="B-box zinc-binding domain"/>
    <property type="match status" value="1"/>
</dbReference>
<keyword evidence="2" id="KW-0963">Cytoplasm</keyword>
<dbReference type="GO" id="GO:0005778">
    <property type="term" value="C:peroxisomal membrane"/>
    <property type="evidence" value="ECO:0007669"/>
    <property type="project" value="TreeGrafter"/>
</dbReference>
<dbReference type="GO" id="GO:0031625">
    <property type="term" value="F:ubiquitin protein ligase binding"/>
    <property type="evidence" value="ECO:0007669"/>
    <property type="project" value="TreeGrafter"/>
</dbReference>
<dbReference type="PROSITE" id="PS50119">
    <property type="entry name" value="ZF_BBOX"/>
    <property type="match status" value="1"/>
</dbReference>
<dbReference type="GO" id="GO:0005164">
    <property type="term" value="F:tumor necrosis factor receptor binding"/>
    <property type="evidence" value="ECO:0007669"/>
    <property type="project" value="TreeGrafter"/>
</dbReference>
<accession>A0A8X6KEI2</accession>
<comment type="caution">
    <text evidence="12">The sequence shown here is derived from an EMBL/GenBank/DDBJ whole genome shotgun (WGS) entry which is preliminary data.</text>
</comment>
<evidence type="ECO:0000256" key="6">
    <source>
        <dbReference type="PROSITE-ProRule" id="PRU00024"/>
    </source>
</evidence>
<evidence type="ECO:0000256" key="8">
    <source>
        <dbReference type="SAM" id="MobiDB-lite"/>
    </source>
</evidence>
<dbReference type="GO" id="GO:0016235">
    <property type="term" value="C:aggresome"/>
    <property type="evidence" value="ECO:0007669"/>
    <property type="project" value="TreeGrafter"/>
</dbReference>
<feature type="domain" description="MATH" evidence="11">
    <location>
        <begin position="276"/>
        <end position="403"/>
    </location>
</feature>
<dbReference type="InterPro" id="IPR003649">
    <property type="entry name" value="Bbox_C"/>
</dbReference>
<dbReference type="OrthoDB" id="192247at2759"/>
<dbReference type="PROSITE" id="PS50144">
    <property type="entry name" value="MATH"/>
    <property type="match status" value="1"/>
</dbReference>
<dbReference type="InterPro" id="IPR000315">
    <property type="entry name" value="Znf_B-box"/>
</dbReference>
<feature type="coiled-coil region" evidence="7">
    <location>
        <begin position="140"/>
        <end position="167"/>
    </location>
</feature>
<feature type="compositionally biased region" description="Low complexity" evidence="8">
    <location>
        <begin position="963"/>
        <end position="977"/>
    </location>
</feature>
<keyword evidence="4 6" id="KW-0863">Zinc-finger</keyword>
<keyword evidence="7" id="KW-0175">Coiled coil</keyword>
<dbReference type="Pfam" id="PF00643">
    <property type="entry name" value="zf-B_box"/>
    <property type="match status" value="1"/>
</dbReference>
<evidence type="ECO:0000256" key="3">
    <source>
        <dbReference type="ARBA" id="ARBA00022723"/>
    </source>
</evidence>
<dbReference type="SMART" id="SM00336">
    <property type="entry name" value="BBOX"/>
    <property type="match status" value="1"/>
</dbReference>
<dbReference type="SUPFAM" id="SSF49599">
    <property type="entry name" value="TRAF domain-like"/>
    <property type="match status" value="1"/>
</dbReference>
<feature type="domain" description="B box-type" evidence="10">
    <location>
        <begin position="90"/>
        <end position="132"/>
    </location>
</feature>
<feature type="region of interest" description="Disordered" evidence="8">
    <location>
        <begin position="958"/>
        <end position="993"/>
    </location>
</feature>
<evidence type="ECO:0000259" key="11">
    <source>
        <dbReference type="PROSITE" id="PS50144"/>
    </source>
</evidence>
<dbReference type="PROSITE" id="PS50089">
    <property type="entry name" value="ZF_RING_2"/>
    <property type="match status" value="1"/>
</dbReference>
<evidence type="ECO:0000259" key="9">
    <source>
        <dbReference type="PROSITE" id="PS50089"/>
    </source>
</evidence>
<gene>
    <name evidence="12" type="primary">Trim37</name>
    <name evidence="12" type="ORF">TNIN_317251</name>
</gene>
<evidence type="ECO:0000259" key="10">
    <source>
        <dbReference type="PROSITE" id="PS50119"/>
    </source>
</evidence>
<evidence type="ECO:0000256" key="7">
    <source>
        <dbReference type="SAM" id="Coils"/>
    </source>
</evidence>
<evidence type="ECO:0000313" key="12">
    <source>
        <dbReference type="EMBL" id="GFS43406.1"/>
    </source>
</evidence>
<evidence type="ECO:0000256" key="2">
    <source>
        <dbReference type="ARBA" id="ARBA00022490"/>
    </source>
</evidence>